<evidence type="ECO:0000259" key="8">
    <source>
        <dbReference type="Pfam" id="PF00528"/>
    </source>
</evidence>
<accession>A0A923NFN9</accession>
<dbReference type="InterPro" id="IPR000515">
    <property type="entry name" value="MetI-like"/>
</dbReference>
<name>A0A923NFN9_WEICO</name>
<dbReference type="PANTHER" id="PTHR43163">
    <property type="entry name" value="DIPEPTIDE TRANSPORT SYSTEM PERMEASE PROTEIN DPPB-RELATED"/>
    <property type="match status" value="1"/>
</dbReference>
<keyword evidence="5 7" id="KW-1133">Transmembrane helix</keyword>
<sequence length="59" mass="6516">MITETVFNWPGVGAYMMDASVKLDYPVILAVMLLSAFLVVVGNLLADISYALVDPRVRR</sequence>
<evidence type="ECO:0000256" key="2">
    <source>
        <dbReference type="ARBA" id="ARBA00022448"/>
    </source>
</evidence>
<proteinExistence type="predicted"/>
<evidence type="ECO:0000256" key="1">
    <source>
        <dbReference type="ARBA" id="ARBA00004651"/>
    </source>
</evidence>
<keyword evidence="4 7" id="KW-0812">Transmembrane</keyword>
<dbReference type="GO" id="GO:0055085">
    <property type="term" value="P:transmembrane transport"/>
    <property type="evidence" value="ECO:0007669"/>
    <property type="project" value="InterPro"/>
</dbReference>
<gene>
    <name evidence="9" type="ORF">H7R52_17585</name>
</gene>
<feature type="transmembrane region" description="Helical" evidence="7">
    <location>
        <begin position="25"/>
        <end position="53"/>
    </location>
</feature>
<evidence type="ECO:0000256" key="5">
    <source>
        <dbReference type="ARBA" id="ARBA00022989"/>
    </source>
</evidence>
<keyword evidence="3" id="KW-1003">Cell membrane</keyword>
<reference evidence="9" key="1">
    <citation type="submission" date="2020-08" db="EMBL/GenBank/DDBJ databases">
        <title>Complete genome sequence of Weissella confusa strain FS54 provides insights into metabolic potential.</title>
        <authorList>
            <person name="Fhoula I."/>
            <person name="Najjari A."/>
            <person name="Lekired A."/>
            <person name="Bessrour-Aouam N."/>
            <person name="Jaballah S."/>
            <person name="Klibi N."/>
            <person name="Ouzari H.-I."/>
        </authorList>
    </citation>
    <scope>NUCLEOTIDE SEQUENCE</scope>
    <source>
        <strain evidence="9">FS54</strain>
    </source>
</reference>
<dbReference type="Pfam" id="PF00528">
    <property type="entry name" value="BPD_transp_1"/>
    <property type="match status" value="1"/>
</dbReference>
<protein>
    <submittedName>
        <fullName evidence="9">ABC transporter permease subunit</fullName>
    </submittedName>
</protein>
<evidence type="ECO:0000313" key="10">
    <source>
        <dbReference type="Proteomes" id="UP000650485"/>
    </source>
</evidence>
<dbReference type="PANTHER" id="PTHR43163:SF6">
    <property type="entry name" value="DIPEPTIDE TRANSPORT SYSTEM PERMEASE PROTEIN DPPB-RELATED"/>
    <property type="match status" value="1"/>
</dbReference>
<dbReference type="AlphaFoldDB" id="A0A923NFN9"/>
<feature type="domain" description="ABC transmembrane type-1" evidence="8">
    <location>
        <begin position="2"/>
        <end position="59"/>
    </location>
</feature>
<evidence type="ECO:0000313" key="9">
    <source>
        <dbReference type="EMBL" id="MBC6499752.1"/>
    </source>
</evidence>
<dbReference type="GO" id="GO:0005886">
    <property type="term" value="C:plasma membrane"/>
    <property type="evidence" value="ECO:0007669"/>
    <property type="project" value="UniProtKB-SubCell"/>
</dbReference>
<evidence type="ECO:0000256" key="7">
    <source>
        <dbReference type="SAM" id="Phobius"/>
    </source>
</evidence>
<comment type="subcellular location">
    <subcellularLocation>
        <location evidence="1">Cell membrane</location>
        <topology evidence="1">Multi-pass membrane protein</topology>
    </subcellularLocation>
</comment>
<evidence type="ECO:0000256" key="4">
    <source>
        <dbReference type="ARBA" id="ARBA00022692"/>
    </source>
</evidence>
<evidence type="ECO:0000256" key="6">
    <source>
        <dbReference type="ARBA" id="ARBA00023136"/>
    </source>
</evidence>
<organism evidence="9 10">
    <name type="scientific">Weissella confusa</name>
    <name type="common">Lactobacillus confusus</name>
    <dbReference type="NCBI Taxonomy" id="1583"/>
    <lineage>
        <taxon>Bacteria</taxon>
        <taxon>Bacillati</taxon>
        <taxon>Bacillota</taxon>
        <taxon>Bacilli</taxon>
        <taxon>Lactobacillales</taxon>
        <taxon>Lactobacillaceae</taxon>
        <taxon>Weissella</taxon>
    </lineage>
</organism>
<comment type="caution">
    <text evidence="9">The sequence shown here is derived from an EMBL/GenBank/DDBJ whole genome shotgun (WGS) entry which is preliminary data.</text>
</comment>
<keyword evidence="2" id="KW-0813">Transport</keyword>
<keyword evidence="6 7" id="KW-0472">Membrane</keyword>
<dbReference type="Proteomes" id="UP000650485">
    <property type="component" value="Unassembled WGS sequence"/>
</dbReference>
<dbReference type="EMBL" id="JACSZT010000021">
    <property type="protein sequence ID" value="MBC6499752.1"/>
    <property type="molecule type" value="Genomic_DNA"/>
</dbReference>
<evidence type="ECO:0000256" key="3">
    <source>
        <dbReference type="ARBA" id="ARBA00022475"/>
    </source>
</evidence>